<accession>A0ABR7QAD5</accession>
<feature type="chain" id="PRO_5047485687" evidence="1">
    <location>
        <begin position="19"/>
        <end position="192"/>
    </location>
</feature>
<evidence type="ECO:0000256" key="1">
    <source>
        <dbReference type="SAM" id="SignalP"/>
    </source>
</evidence>
<reference evidence="2 3" key="1">
    <citation type="submission" date="2020-07" db="EMBL/GenBank/DDBJ databases">
        <title>Description of Kordia aestuariivivens sp. nov., isolated from a tidal flat.</title>
        <authorList>
            <person name="Park S."/>
            <person name="Yoon J.-H."/>
        </authorList>
    </citation>
    <scope>NUCLEOTIDE SEQUENCE [LARGE SCALE GENOMIC DNA]</scope>
    <source>
        <strain evidence="2 3">YSTF-M3</strain>
    </source>
</reference>
<evidence type="ECO:0000313" key="2">
    <source>
        <dbReference type="EMBL" id="MBC8755534.1"/>
    </source>
</evidence>
<gene>
    <name evidence="2" type="ORF">H2O64_12725</name>
</gene>
<evidence type="ECO:0000313" key="3">
    <source>
        <dbReference type="Proteomes" id="UP000619238"/>
    </source>
</evidence>
<keyword evidence="1" id="KW-0732">Signal</keyword>
<dbReference type="RefSeq" id="WP_187562584.1">
    <property type="nucleotide sequence ID" value="NZ_JACGWS010000007.1"/>
</dbReference>
<organism evidence="2 3">
    <name type="scientific">Kordia aestuariivivens</name>
    <dbReference type="NCBI Taxonomy" id="2759037"/>
    <lineage>
        <taxon>Bacteria</taxon>
        <taxon>Pseudomonadati</taxon>
        <taxon>Bacteroidota</taxon>
        <taxon>Flavobacteriia</taxon>
        <taxon>Flavobacteriales</taxon>
        <taxon>Flavobacteriaceae</taxon>
        <taxon>Kordia</taxon>
    </lineage>
</organism>
<dbReference type="EMBL" id="JACGWS010000007">
    <property type="protein sequence ID" value="MBC8755534.1"/>
    <property type="molecule type" value="Genomic_DNA"/>
</dbReference>
<keyword evidence="3" id="KW-1185">Reference proteome</keyword>
<dbReference type="Proteomes" id="UP000619238">
    <property type="component" value="Unassembled WGS sequence"/>
</dbReference>
<comment type="caution">
    <text evidence="2">The sequence shown here is derived from an EMBL/GenBank/DDBJ whole genome shotgun (WGS) entry which is preliminary data.</text>
</comment>
<proteinExistence type="predicted"/>
<sequence>MKKIVFLLAIICMSSCMAQKKQKERANKNAEDKIYPTTYAFPKEYVGTYAGNLNVADASGVLQNVPMELIIAPTEDPKKYSYTLAYIISKKRDERKYTLVIVDQAKGLFDLDENNGVVLRANYMRQTLFSTFEVNNRILNSSVEFKNDGRVFFNIIVTEKAESRQTGDKKTPVISYNAIVIQKAALRKVDRD</sequence>
<name>A0ABR7QAD5_9FLAO</name>
<protein>
    <submittedName>
        <fullName evidence="2">Uncharacterized protein</fullName>
    </submittedName>
</protein>
<feature type="signal peptide" evidence="1">
    <location>
        <begin position="1"/>
        <end position="18"/>
    </location>
</feature>